<evidence type="ECO:0000313" key="4">
    <source>
        <dbReference type="EMBL" id="NEX46202.1"/>
    </source>
</evidence>
<organism evidence="4 5">
    <name type="scientific">Pseudotabrizicola algicola</name>
    <dbReference type="NCBI Taxonomy" id="2709381"/>
    <lineage>
        <taxon>Bacteria</taxon>
        <taxon>Pseudomonadati</taxon>
        <taxon>Pseudomonadota</taxon>
        <taxon>Alphaproteobacteria</taxon>
        <taxon>Rhodobacterales</taxon>
        <taxon>Paracoccaceae</taxon>
        <taxon>Pseudotabrizicola</taxon>
    </lineage>
</organism>
<feature type="compositionally biased region" description="Acidic residues" evidence="1">
    <location>
        <begin position="68"/>
        <end position="77"/>
    </location>
</feature>
<comment type="caution">
    <text evidence="4">The sequence shown here is derived from an EMBL/GenBank/DDBJ whole genome shotgun (WGS) entry which is preliminary data.</text>
</comment>
<keyword evidence="2" id="KW-0472">Membrane</keyword>
<dbReference type="Pfam" id="PF13717">
    <property type="entry name" value="Zn_ribbon_4"/>
    <property type="match status" value="1"/>
</dbReference>
<dbReference type="EMBL" id="JAAIKE010000002">
    <property type="protein sequence ID" value="NEX46202.1"/>
    <property type="molecule type" value="Genomic_DNA"/>
</dbReference>
<feature type="transmembrane region" description="Helical" evidence="2">
    <location>
        <begin position="213"/>
        <end position="234"/>
    </location>
</feature>
<keyword evidence="5" id="KW-1185">Reference proteome</keyword>
<keyword evidence="2" id="KW-0812">Transmembrane</keyword>
<feature type="region of interest" description="Disordered" evidence="1">
    <location>
        <begin position="63"/>
        <end position="91"/>
    </location>
</feature>
<dbReference type="InterPro" id="IPR011723">
    <property type="entry name" value="Znf/thioredoxin_put"/>
</dbReference>
<sequence length="279" mass="28899">MRLICPNCDAQYEVDDGAIPEAGRDVQCSNCGHAWFQQREVVAADLSDELYREPEAVAPVPAAVAQTDADDEEEEPEQAPPPPAAVAAAAPVQRKLDEDVLAILREEAERELAARRAEANAIEMQGDLGLPPPVSPVVGSAAAAAAASAAARSEAVRRPGAEVGGANPALRPAARRDLLPDIEEINSSLRPNDMAASLVDEAKPRPVGKSSGFRTGFALMLILAALALAVYVMAPQISAQIPGAADAMQAYVAAVDSLRVAVDGLMKRATGALNGLTGG</sequence>
<gene>
    <name evidence="4" type="ORF">G3572_08295</name>
</gene>
<evidence type="ECO:0000259" key="3">
    <source>
        <dbReference type="Pfam" id="PF13717"/>
    </source>
</evidence>
<feature type="domain" description="Zinc finger/thioredoxin putative" evidence="3">
    <location>
        <begin position="1"/>
        <end position="36"/>
    </location>
</feature>
<evidence type="ECO:0000256" key="2">
    <source>
        <dbReference type="SAM" id="Phobius"/>
    </source>
</evidence>
<reference evidence="4 5" key="1">
    <citation type="submission" date="2020-02" db="EMBL/GenBank/DDBJ databases">
        <title>Rhodobacter algicola sp. nov., isolated from microalga culture.</title>
        <authorList>
            <person name="Park C.-Y."/>
        </authorList>
    </citation>
    <scope>NUCLEOTIDE SEQUENCE [LARGE SCALE GENOMIC DNA]</scope>
    <source>
        <strain evidence="4 5">ETT8</strain>
    </source>
</reference>
<dbReference type="RefSeq" id="WP_164610675.1">
    <property type="nucleotide sequence ID" value="NZ_JAAIKE010000002.1"/>
</dbReference>
<name>A0A6B3RT26_9RHOB</name>
<dbReference type="Proteomes" id="UP000481421">
    <property type="component" value="Unassembled WGS sequence"/>
</dbReference>
<dbReference type="NCBIfam" id="TIGR02098">
    <property type="entry name" value="MJ0042_CXXC"/>
    <property type="match status" value="1"/>
</dbReference>
<accession>A0A6B3RT26</accession>
<evidence type="ECO:0000256" key="1">
    <source>
        <dbReference type="SAM" id="MobiDB-lite"/>
    </source>
</evidence>
<proteinExistence type="predicted"/>
<protein>
    <submittedName>
        <fullName evidence="4">Thioredoxin</fullName>
    </submittedName>
</protein>
<keyword evidence="2" id="KW-1133">Transmembrane helix</keyword>
<evidence type="ECO:0000313" key="5">
    <source>
        <dbReference type="Proteomes" id="UP000481421"/>
    </source>
</evidence>
<dbReference type="AlphaFoldDB" id="A0A6B3RT26"/>